<comment type="caution">
    <text evidence="2">The sequence shown here is derived from an EMBL/GenBank/DDBJ whole genome shotgun (WGS) entry which is preliminary data.</text>
</comment>
<gene>
    <name evidence="2" type="ORF">KSP39_PZI011872</name>
</gene>
<evidence type="ECO:0000313" key="2">
    <source>
        <dbReference type="EMBL" id="KAK8937494.1"/>
    </source>
</evidence>
<reference evidence="2 3" key="1">
    <citation type="journal article" date="2022" name="Nat. Plants">
        <title>Genomes of leafy and leafless Platanthera orchids illuminate the evolution of mycoheterotrophy.</title>
        <authorList>
            <person name="Li M.H."/>
            <person name="Liu K.W."/>
            <person name="Li Z."/>
            <person name="Lu H.C."/>
            <person name="Ye Q.L."/>
            <person name="Zhang D."/>
            <person name="Wang J.Y."/>
            <person name="Li Y.F."/>
            <person name="Zhong Z.M."/>
            <person name="Liu X."/>
            <person name="Yu X."/>
            <person name="Liu D.K."/>
            <person name="Tu X.D."/>
            <person name="Liu B."/>
            <person name="Hao Y."/>
            <person name="Liao X.Y."/>
            <person name="Jiang Y.T."/>
            <person name="Sun W.H."/>
            <person name="Chen J."/>
            <person name="Chen Y.Q."/>
            <person name="Ai Y."/>
            <person name="Zhai J.W."/>
            <person name="Wu S.S."/>
            <person name="Zhou Z."/>
            <person name="Hsiao Y.Y."/>
            <person name="Wu W.L."/>
            <person name="Chen Y.Y."/>
            <person name="Lin Y.F."/>
            <person name="Hsu J.L."/>
            <person name="Li C.Y."/>
            <person name="Wang Z.W."/>
            <person name="Zhao X."/>
            <person name="Zhong W.Y."/>
            <person name="Ma X.K."/>
            <person name="Ma L."/>
            <person name="Huang J."/>
            <person name="Chen G.Z."/>
            <person name="Huang M.Z."/>
            <person name="Huang L."/>
            <person name="Peng D.H."/>
            <person name="Luo Y.B."/>
            <person name="Zou S.Q."/>
            <person name="Chen S.P."/>
            <person name="Lan S."/>
            <person name="Tsai W.C."/>
            <person name="Van de Peer Y."/>
            <person name="Liu Z.J."/>
        </authorList>
    </citation>
    <scope>NUCLEOTIDE SEQUENCE [LARGE SCALE GENOMIC DNA]</scope>
    <source>
        <strain evidence="2">Lor287</strain>
    </source>
</reference>
<proteinExistence type="predicted"/>
<feature type="region of interest" description="Disordered" evidence="1">
    <location>
        <begin position="34"/>
        <end position="68"/>
    </location>
</feature>
<accession>A0AAP0BFX1</accession>
<dbReference type="AlphaFoldDB" id="A0AAP0BFX1"/>
<evidence type="ECO:0000313" key="3">
    <source>
        <dbReference type="Proteomes" id="UP001418222"/>
    </source>
</evidence>
<keyword evidence="3" id="KW-1185">Reference proteome</keyword>
<dbReference type="EMBL" id="JBBWWQ010000010">
    <property type="protein sequence ID" value="KAK8937494.1"/>
    <property type="molecule type" value="Genomic_DNA"/>
</dbReference>
<name>A0AAP0BFX1_9ASPA</name>
<dbReference type="Proteomes" id="UP001418222">
    <property type="component" value="Unassembled WGS sequence"/>
</dbReference>
<feature type="region of interest" description="Disordered" evidence="1">
    <location>
        <begin position="104"/>
        <end position="135"/>
    </location>
</feature>
<evidence type="ECO:0000256" key="1">
    <source>
        <dbReference type="SAM" id="MobiDB-lite"/>
    </source>
</evidence>
<organism evidence="2 3">
    <name type="scientific">Platanthera zijinensis</name>
    <dbReference type="NCBI Taxonomy" id="2320716"/>
    <lineage>
        <taxon>Eukaryota</taxon>
        <taxon>Viridiplantae</taxon>
        <taxon>Streptophyta</taxon>
        <taxon>Embryophyta</taxon>
        <taxon>Tracheophyta</taxon>
        <taxon>Spermatophyta</taxon>
        <taxon>Magnoliopsida</taxon>
        <taxon>Liliopsida</taxon>
        <taxon>Asparagales</taxon>
        <taxon>Orchidaceae</taxon>
        <taxon>Orchidoideae</taxon>
        <taxon>Orchideae</taxon>
        <taxon>Orchidinae</taxon>
        <taxon>Platanthera</taxon>
    </lineage>
</organism>
<sequence length="161" mass="17972">MKSVVELLSESVSQISISDDDVDFLLEKSNTIAELDGNDSHEPHLPVTPNEQDEESHTFSSSNRESFGRCSSLGVVSVGSSSAGDIENHSSRHQMMLRALATPLRKFHLRTPKPKEKKNGSSGSKKPTNRWSKFDKAEALFTRRLRLCLLGRSNHKRNHST</sequence>
<protein>
    <submittedName>
        <fullName evidence="2">Uncharacterized protein</fullName>
    </submittedName>
</protein>